<evidence type="ECO:0000313" key="18">
    <source>
        <dbReference type="Proteomes" id="UP000796761"/>
    </source>
</evidence>
<dbReference type="CDD" id="cd02520">
    <property type="entry name" value="Glucosylceramide_synthase"/>
    <property type="match status" value="1"/>
</dbReference>
<accession>A0A8K1GHB8</accession>
<keyword evidence="7" id="KW-0328">Glycosyltransferase</keyword>
<evidence type="ECO:0000256" key="9">
    <source>
        <dbReference type="ARBA" id="ARBA00022692"/>
    </source>
</evidence>
<keyword evidence="12" id="KW-0333">Golgi apparatus</keyword>
<proteinExistence type="inferred from homology"/>
<evidence type="ECO:0000256" key="6">
    <source>
        <dbReference type="ARBA" id="ARBA00022516"/>
    </source>
</evidence>
<dbReference type="InterPro" id="IPR025993">
    <property type="entry name" value="Ceramide_glucosylTrfase"/>
</dbReference>
<evidence type="ECO:0000256" key="8">
    <source>
        <dbReference type="ARBA" id="ARBA00022679"/>
    </source>
</evidence>
<evidence type="ECO:0000256" key="10">
    <source>
        <dbReference type="ARBA" id="ARBA00022919"/>
    </source>
</evidence>
<keyword evidence="11" id="KW-1133">Transmembrane helix</keyword>
<evidence type="ECO:0000256" key="13">
    <source>
        <dbReference type="ARBA" id="ARBA00023098"/>
    </source>
</evidence>
<dbReference type="EC" id="2.4.1.80" evidence="5"/>
<keyword evidence="13" id="KW-0443">Lipid metabolism</keyword>
<evidence type="ECO:0000256" key="4">
    <source>
        <dbReference type="ARBA" id="ARBA00006739"/>
    </source>
</evidence>
<dbReference type="SUPFAM" id="SSF53448">
    <property type="entry name" value="Nucleotide-diphospho-sugar transferases"/>
    <property type="match status" value="1"/>
</dbReference>
<evidence type="ECO:0000256" key="7">
    <source>
        <dbReference type="ARBA" id="ARBA00022676"/>
    </source>
</evidence>
<name>A0A8K1GHB8_9PASS</name>
<keyword evidence="8" id="KW-0808">Transferase</keyword>
<dbReference type="FunFam" id="3.90.550.10:FF:000041">
    <property type="entry name" value="UDP-glucose ceramide glucosyltransferase"/>
    <property type="match status" value="1"/>
</dbReference>
<comment type="caution">
    <text evidence="17">The sequence shown here is derived from an EMBL/GenBank/DDBJ whole genome shotgun (WGS) entry which is preliminary data.</text>
</comment>
<protein>
    <recommendedName>
        <fullName evidence="5">ceramide glucosyltransferase</fullName>
        <ecNumber evidence="5">2.4.1.80</ecNumber>
    </recommendedName>
</protein>
<reference evidence="17" key="1">
    <citation type="submission" date="2019-04" db="EMBL/GenBank/DDBJ databases">
        <title>Genome assembly of Zosterops borbonicus 15179.</title>
        <authorList>
            <person name="Leroy T."/>
            <person name="Anselmetti Y."/>
            <person name="Tilak M.-K."/>
            <person name="Nabholz B."/>
        </authorList>
    </citation>
    <scope>NUCLEOTIDE SEQUENCE</scope>
    <source>
        <strain evidence="17">HGM_15179</strain>
        <tissue evidence="17">Muscle</tissue>
    </source>
</reference>
<dbReference type="EMBL" id="SWJQ01000203">
    <property type="protein sequence ID" value="TRZ18899.1"/>
    <property type="molecule type" value="Genomic_DNA"/>
</dbReference>
<keyword evidence="9" id="KW-0812">Transmembrane</keyword>
<comment type="similarity">
    <text evidence="4">Belongs to the glycosyltransferase 2 family.</text>
</comment>
<dbReference type="PANTHER" id="PTHR12726">
    <property type="entry name" value="CERAMIDE GLUCOSYLTRANSFERASE"/>
    <property type="match status" value="1"/>
</dbReference>
<dbReference type="InterPro" id="IPR029044">
    <property type="entry name" value="Nucleotide-diphossugar_trans"/>
</dbReference>
<comment type="catalytic activity">
    <reaction evidence="15">
        <text>UDP-alpha-D-xylose + an N-acylsphing-4-enine = a beta-D-xylosyl-(1&lt;-&gt;1')-N-acylsphing-4-enine + UDP + H(+)</text>
        <dbReference type="Rhea" id="RHEA:70243"/>
        <dbReference type="ChEBI" id="CHEBI:15378"/>
        <dbReference type="ChEBI" id="CHEBI:52639"/>
        <dbReference type="ChEBI" id="CHEBI:57632"/>
        <dbReference type="ChEBI" id="CHEBI:58223"/>
        <dbReference type="ChEBI" id="CHEBI:189068"/>
    </reaction>
    <physiologicalReaction direction="left-to-right" evidence="15">
        <dbReference type="Rhea" id="RHEA:70244"/>
    </physiologicalReaction>
</comment>
<keyword evidence="6" id="KW-0444">Lipid biosynthesis</keyword>
<dbReference type="UniPathway" id="UPA00222"/>
<sequence>RLHLNKKATDKQPYSKLPGVSLLKPLKGVDPNLINNLETFFELDYPKYEVLLCVQDHDDPAIDVCKKLLGKYPNVDARLFIGGKKVGINPKINNLMPGYEVAKYDLIWICDSGIRVTPDTLTDMANQMTEKVGLVHGLPYVADRQGFAATLEQVYFGTSHPRSYISANLTGFKCVTGMSCLMRKDVLDQAGGLIAFAQYIAEDYFMAKAIADRGWKFAMATQVAMQNSGSYSISQFQSRMIRWAKLRINMLPATIICEPISECFVASLVIGWAAHHVFRWDIMVFFMCHCLAWFIFDYIQLKGVQDSCPSGLVDGVREQNGRPVIQEEALRELLGYLDIHEFLGPGLFNIFIDDMDEGIESFISKFADSTKLGACVDLLEGRRAVQKDLEWLDGWAESNKMKFNQSKCQVLHFGHNNPMQHYRLGRVWLDSAQAERDLGVLLTAAEHEPAVCPGDQESQGDPGLDQE</sequence>
<comment type="catalytic activity">
    <reaction evidence="16">
        <text>N-(9Z-octadecenoyl)-sphing-4-enine + UDP-alpha-D-xylose = beta-D-xylosyl-(1&lt;-&gt;1')-N-(9Z-octadecenoyl)-sphing-4-enine + UDP + H(+)</text>
        <dbReference type="Rhea" id="RHEA:70247"/>
        <dbReference type="ChEBI" id="CHEBI:15378"/>
        <dbReference type="ChEBI" id="CHEBI:57632"/>
        <dbReference type="ChEBI" id="CHEBI:58223"/>
        <dbReference type="ChEBI" id="CHEBI:77996"/>
        <dbReference type="ChEBI" id="CHEBI:189081"/>
    </reaction>
    <physiologicalReaction direction="left-to-right" evidence="16">
        <dbReference type="Rhea" id="RHEA:70248"/>
    </physiologicalReaction>
</comment>
<evidence type="ECO:0000256" key="14">
    <source>
        <dbReference type="ARBA" id="ARBA00023136"/>
    </source>
</evidence>
<dbReference type="AlphaFoldDB" id="A0A8K1GHB8"/>
<evidence type="ECO:0000256" key="16">
    <source>
        <dbReference type="ARBA" id="ARBA00048104"/>
    </source>
</evidence>
<evidence type="ECO:0000313" key="17">
    <source>
        <dbReference type="EMBL" id="TRZ18899.1"/>
    </source>
</evidence>
<dbReference type="Proteomes" id="UP000796761">
    <property type="component" value="Unassembled WGS sequence"/>
</dbReference>
<keyword evidence="10" id="KW-0746">Sphingolipid metabolism</keyword>
<keyword evidence="14" id="KW-0472">Membrane</keyword>
<evidence type="ECO:0000256" key="12">
    <source>
        <dbReference type="ARBA" id="ARBA00023034"/>
    </source>
</evidence>
<comment type="pathway">
    <text evidence="2">Lipid metabolism; sphingolipid metabolism.</text>
</comment>
<dbReference type="PANTHER" id="PTHR12726:SF0">
    <property type="entry name" value="CERAMIDE GLUCOSYLTRANSFERASE"/>
    <property type="match status" value="1"/>
</dbReference>
<evidence type="ECO:0000256" key="3">
    <source>
        <dbReference type="ARBA" id="ARBA00004991"/>
    </source>
</evidence>
<evidence type="ECO:0000256" key="2">
    <source>
        <dbReference type="ARBA" id="ARBA00004760"/>
    </source>
</evidence>
<comment type="subcellular location">
    <subcellularLocation>
        <location evidence="1">Golgi apparatus membrane</location>
        <topology evidence="1">Multi-pass membrane protein</topology>
    </subcellularLocation>
</comment>
<dbReference type="GO" id="GO:0008120">
    <property type="term" value="F:ceramide glucosyltransferase activity"/>
    <property type="evidence" value="ECO:0007669"/>
    <property type="project" value="UniProtKB-EC"/>
</dbReference>
<keyword evidence="18" id="KW-1185">Reference proteome</keyword>
<organism evidence="17 18">
    <name type="scientific">Zosterops borbonicus</name>
    <dbReference type="NCBI Taxonomy" id="364589"/>
    <lineage>
        <taxon>Eukaryota</taxon>
        <taxon>Metazoa</taxon>
        <taxon>Chordata</taxon>
        <taxon>Craniata</taxon>
        <taxon>Vertebrata</taxon>
        <taxon>Euteleostomi</taxon>
        <taxon>Archelosauria</taxon>
        <taxon>Archosauria</taxon>
        <taxon>Dinosauria</taxon>
        <taxon>Saurischia</taxon>
        <taxon>Theropoda</taxon>
        <taxon>Coelurosauria</taxon>
        <taxon>Aves</taxon>
        <taxon>Neognathae</taxon>
        <taxon>Neoaves</taxon>
        <taxon>Telluraves</taxon>
        <taxon>Australaves</taxon>
        <taxon>Passeriformes</taxon>
        <taxon>Sylvioidea</taxon>
        <taxon>Zosteropidae</taxon>
        <taxon>Zosterops</taxon>
    </lineage>
</organism>
<evidence type="ECO:0000256" key="15">
    <source>
        <dbReference type="ARBA" id="ARBA00047869"/>
    </source>
</evidence>
<gene>
    <name evidence="17" type="ORF">HGM15179_008193</name>
</gene>
<dbReference type="GO" id="GO:0006679">
    <property type="term" value="P:glucosylceramide biosynthetic process"/>
    <property type="evidence" value="ECO:0007669"/>
    <property type="project" value="TreeGrafter"/>
</dbReference>
<dbReference type="Pfam" id="PF13506">
    <property type="entry name" value="Glyco_transf_21"/>
    <property type="match status" value="1"/>
</dbReference>
<feature type="non-terminal residue" evidence="17">
    <location>
        <position position="1"/>
    </location>
</feature>
<dbReference type="OrthoDB" id="1483400at2759"/>
<dbReference type="Gene3D" id="3.90.550.10">
    <property type="entry name" value="Spore Coat Polysaccharide Biosynthesis Protein SpsA, Chain A"/>
    <property type="match status" value="1"/>
</dbReference>
<dbReference type="GO" id="GO:0000139">
    <property type="term" value="C:Golgi membrane"/>
    <property type="evidence" value="ECO:0007669"/>
    <property type="project" value="UniProtKB-SubCell"/>
</dbReference>
<evidence type="ECO:0000256" key="1">
    <source>
        <dbReference type="ARBA" id="ARBA00004653"/>
    </source>
</evidence>
<evidence type="ECO:0000256" key="11">
    <source>
        <dbReference type="ARBA" id="ARBA00022989"/>
    </source>
</evidence>
<evidence type="ECO:0000256" key="5">
    <source>
        <dbReference type="ARBA" id="ARBA00012699"/>
    </source>
</evidence>
<comment type="pathway">
    <text evidence="3">Sphingolipid metabolism.</text>
</comment>